<gene>
    <name evidence="3" type="ORF">ACFOY7_04650</name>
</gene>
<feature type="transmembrane region" description="Helical" evidence="1">
    <location>
        <begin position="9"/>
        <end position="28"/>
    </location>
</feature>
<dbReference type="CDD" id="cd15787">
    <property type="entry name" value="YycH_N"/>
    <property type="match status" value="1"/>
</dbReference>
<keyword evidence="1" id="KW-0812">Transmembrane</keyword>
<organism evidence="3 4">
    <name type="scientific">Gracilibacillus xinjiangensis</name>
    <dbReference type="NCBI Taxonomy" id="1193282"/>
    <lineage>
        <taxon>Bacteria</taxon>
        <taxon>Bacillati</taxon>
        <taxon>Bacillota</taxon>
        <taxon>Bacilli</taxon>
        <taxon>Bacillales</taxon>
        <taxon>Bacillaceae</taxon>
        <taxon>Gracilibacillus</taxon>
    </lineage>
</organism>
<dbReference type="EMBL" id="JBHSDT010000004">
    <property type="protein sequence ID" value="MFC4402353.1"/>
    <property type="molecule type" value="Genomic_DNA"/>
</dbReference>
<dbReference type="RefSeq" id="WP_390249876.1">
    <property type="nucleotide sequence ID" value="NZ_JBHSDT010000004.1"/>
</dbReference>
<evidence type="ECO:0000313" key="4">
    <source>
        <dbReference type="Proteomes" id="UP001595882"/>
    </source>
</evidence>
<dbReference type="InterPro" id="IPR042274">
    <property type="entry name" value="YycH/YycI_2"/>
</dbReference>
<evidence type="ECO:0000259" key="2">
    <source>
        <dbReference type="Pfam" id="PF07435"/>
    </source>
</evidence>
<dbReference type="InterPro" id="IPR009996">
    <property type="entry name" value="YycH"/>
</dbReference>
<evidence type="ECO:0000256" key="1">
    <source>
        <dbReference type="SAM" id="Phobius"/>
    </source>
</evidence>
<comment type="caution">
    <text evidence="3">The sequence shown here is derived from an EMBL/GenBank/DDBJ whole genome shotgun (WGS) entry which is preliminary data.</text>
</comment>
<feature type="domain" description="Regulatory protein YycH" evidence="2">
    <location>
        <begin position="5"/>
        <end position="441"/>
    </location>
</feature>
<dbReference type="Pfam" id="PF07435">
    <property type="entry name" value="YycH"/>
    <property type="match status" value="1"/>
</dbReference>
<proteinExistence type="predicted"/>
<evidence type="ECO:0000313" key="3">
    <source>
        <dbReference type="EMBL" id="MFC4402353.1"/>
    </source>
</evidence>
<keyword evidence="4" id="KW-1185">Reference proteome</keyword>
<dbReference type="Gene3D" id="3.30.310.160">
    <property type="entry name" value="YycH protein, domain 2"/>
    <property type="match status" value="1"/>
</dbReference>
<sequence length="458" mass="53475">MKFELVKTIILYFLIGLSLLLTFAIWNYDRAYEVAREDDQTTDAELAGVEENKKNLIEPYQILFHTNGTTTGFQEKEKELDIFDEVSEKVHFYDFSMLEENEDEIDESVDYVEIVFPTSMPTAYIREIFSSDEQIFIDSQFKSVKLFLDENRTANQVIFDNSDPYGIDIRANIQNIPTVIDYFEKVQKEENFITYQPVEVRNDRLVYIPSESNIKGKKFGYTSMSPDSETYQSIFFQNPQDVKSSPNPEGGTTYSDGTRQMFVKGYFMEYTDFSTDDISQTNQSEGMASQVRGDQLLTLSIEHINSHNGWLTQEQKGIKYRLYNVNTSLQEIEYRMIYNNYPIFSLNTQGDISTMYLEFRNDSLFRYTRPLMILTQSYDRADTRLMSGEELVEFLENSGEYTTDRIFDIQLGYRIEQQAEQVFDLIPTWCIQTYNGWEIITKEMTENQGGHTNAMGTN</sequence>
<name>A0ABV8WTU4_9BACI</name>
<reference evidence="4" key="1">
    <citation type="journal article" date="2019" name="Int. J. Syst. Evol. Microbiol.">
        <title>The Global Catalogue of Microorganisms (GCM) 10K type strain sequencing project: providing services to taxonomists for standard genome sequencing and annotation.</title>
        <authorList>
            <consortium name="The Broad Institute Genomics Platform"/>
            <consortium name="The Broad Institute Genome Sequencing Center for Infectious Disease"/>
            <person name="Wu L."/>
            <person name="Ma J."/>
        </authorList>
    </citation>
    <scope>NUCLEOTIDE SEQUENCE [LARGE SCALE GENOMIC DNA]</scope>
    <source>
        <strain evidence="4">CCUG 37865</strain>
    </source>
</reference>
<keyword evidence="1" id="KW-0472">Membrane</keyword>
<keyword evidence="1" id="KW-1133">Transmembrane helix</keyword>
<protein>
    <submittedName>
        <fullName evidence="3">YycH family regulatory protein</fullName>
    </submittedName>
</protein>
<accession>A0ABV8WTU4</accession>
<dbReference type="Proteomes" id="UP001595882">
    <property type="component" value="Unassembled WGS sequence"/>
</dbReference>